<keyword evidence="4" id="KW-1185">Reference proteome</keyword>
<dbReference type="InterPro" id="IPR011050">
    <property type="entry name" value="Pectin_lyase_fold/virulence"/>
</dbReference>
<gene>
    <name evidence="3" type="ORF">LJ656_14055</name>
</gene>
<feature type="compositionally biased region" description="Low complexity" evidence="1">
    <location>
        <begin position="1905"/>
        <end position="1919"/>
    </location>
</feature>
<dbReference type="NCBIfam" id="TIGR01901">
    <property type="entry name" value="adhes_NPXG"/>
    <property type="match status" value="1"/>
</dbReference>
<dbReference type="EMBL" id="JAJITD010000006">
    <property type="protein sequence ID" value="MCC8393715.1"/>
    <property type="molecule type" value="Genomic_DNA"/>
</dbReference>
<organism evidence="3 4">
    <name type="scientific">Paraburkholderia sejongensis</name>
    <dbReference type="NCBI Taxonomy" id="2886946"/>
    <lineage>
        <taxon>Bacteria</taxon>
        <taxon>Pseudomonadati</taxon>
        <taxon>Pseudomonadota</taxon>
        <taxon>Betaproteobacteria</taxon>
        <taxon>Burkholderiales</taxon>
        <taxon>Burkholderiaceae</taxon>
        <taxon>Paraburkholderia</taxon>
    </lineage>
</organism>
<dbReference type="InterPro" id="IPR008638">
    <property type="entry name" value="FhaB/CdiA-like_TPS"/>
</dbReference>
<feature type="region of interest" description="Disordered" evidence="1">
    <location>
        <begin position="1295"/>
        <end position="1314"/>
    </location>
</feature>
<comment type="caution">
    <text evidence="3">The sequence shown here is derived from an EMBL/GenBank/DDBJ whole genome shotgun (WGS) entry which is preliminary data.</text>
</comment>
<dbReference type="Proteomes" id="UP001431019">
    <property type="component" value="Unassembled WGS sequence"/>
</dbReference>
<evidence type="ECO:0000313" key="4">
    <source>
        <dbReference type="Proteomes" id="UP001431019"/>
    </source>
</evidence>
<accession>A0ABS8JUY8</accession>
<feature type="region of interest" description="Disordered" evidence="1">
    <location>
        <begin position="1880"/>
        <end position="1919"/>
    </location>
</feature>
<dbReference type="NCBIfam" id="TIGR01731">
    <property type="entry name" value="fil_hemag_20aa"/>
    <property type="match status" value="11"/>
</dbReference>
<dbReference type="Pfam" id="PF13332">
    <property type="entry name" value="Fil_haemagg_2"/>
    <property type="match status" value="3"/>
</dbReference>
<dbReference type="SUPFAM" id="SSF51126">
    <property type="entry name" value="Pectin lyase-like"/>
    <property type="match status" value="1"/>
</dbReference>
<dbReference type="InterPro" id="IPR012334">
    <property type="entry name" value="Pectin_lyas_fold"/>
</dbReference>
<evidence type="ECO:0000259" key="2">
    <source>
        <dbReference type="SMART" id="SM00912"/>
    </source>
</evidence>
<evidence type="ECO:0000313" key="3">
    <source>
        <dbReference type="EMBL" id="MCC8393715.1"/>
    </source>
</evidence>
<feature type="compositionally biased region" description="Polar residues" evidence="1">
    <location>
        <begin position="1302"/>
        <end position="1314"/>
    </location>
</feature>
<dbReference type="InterPro" id="IPR025157">
    <property type="entry name" value="Hemagglutinin_rpt"/>
</dbReference>
<evidence type="ECO:0000256" key="1">
    <source>
        <dbReference type="SAM" id="MobiDB-lite"/>
    </source>
</evidence>
<dbReference type="Gene3D" id="2.160.20.10">
    <property type="entry name" value="Single-stranded right-handed beta-helix, Pectin lyase-like"/>
    <property type="match status" value="1"/>
</dbReference>
<dbReference type="Pfam" id="PF05860">
    <property type="entry name" value="TPS"/>
    <property type="match status" value="1"/>
</dbReference>
<reference evidence="3 4" key="1">
    <citation type="submission" date="2021-11" db="EMBL/GenBank/DDBJ databases">
        <authorList>
            <person name="Oh E.-T."/>
            <person name="Kim S.-B."/>
        </authorList>
    </citation>
    <scope>NUCLEOTIDE SEQUENCE [LARGE SCALE GENOMIC DNA]</scope>
    <source>
        <strain evidence="3 4">MMS20-SJTR3</strain>
    </source>
</reference>
<protein>
    <submittedName>
        <fullName evidence="3">Hemagglutinin repeat-containing protein</fullName>
    </submittedName>
</protein>
<dbReference type="InterPro" id="IPR010069">
    <property type="entry name" value="CdiA_FHA1_rpt"/>
</dbReference>
<sequence length="2737" mass="269573">MFRLVFSRCRGMLVAVAETAISHANASQHAIRPTISQRRITLFAMRDAAFAALALCALAPVLADAQIVSSGAHAPNVIQTRSGLPQVDINQPSNAGVSVNTYSQFDVQQNGAILNNSPVITNTELAGQVSGNANLAPGQSARIILNQVNSNSPSQLRGFIEVAGNKAEVVVANGSGIVVDGGGFINTTRGILTTGTPMLDAGGNLSGFNVTGGLISVQGTGLDASNIDQVDLIARAVQTNAKIYANTLNVVSGANQVDHDTLAAASIAGSGTAPGVSIDVSQLGGMYANRILLVGTENGVGVSNAGVIAAQAGDLTLTTQGTLVLAGKTIASGNLAVSAAGDLDNSGSTYAQRNLTIGAGSVTSTGTLGAGIDPDGSVAGSGDLNVNAAGVLSATGSNLAGGNVTLQGASLDLAGGSTLANGDIALTAAGGVVDTSGATVNAGGALAVQAAAALSNVQGQLAATDITVSAASIDNTSGLIDGDRVRVSSTGALTNRDGTIRQTGTAAQTISVGGTLDNTRGTIASNAQDLTVSAQSITNDSGNIEHAGTGLLAIGPVGALSNVSGQIATNGALQIAAASLDNTGGRLAAQQAASVAAASGVVNRNAGQIYGDAGLTVSTLGDFDNSGGSAQSGADLTLDAGGALTNAGGVIAANGASGNLAVTGSDIDNTSGSITNAGIGQTTLSAADTIANTAGVLGGNGDVRVNARNLVNRSAGQLVAGGTATLAVTDTVDNTAGTLCGATALNLDQPAATLVNDGGSIDSAQDVSLRVASMSNAGGVVRANRDIAVSGTLAGDGEMTAGHDLTLALEGDFASSAANVLHADNDLTLGVGGTLTNSAALEAGNALTVNAVNVVNAAGADMNSAATTVNATGDISNAGRIEGDTVTTHSASLNNTGAVIGNNVFVNAADVTNKGAQALIAGASFLGIYAASSLTNADGALIYSAGNMELARDNARDATGLLANQTGVITNSAAIIQAAGGIDVAAHSLTNQRTGVQTEAGTPVTTVGPTLTLWTGGIPIDELGSYSSSVYDQWYFGKSEAIGASAIARLARPLEVTLPASQVTNIDTANQTLSLTTPLTDTYWLCPRGFCTGEAQTRTITSNAVQYYQSLVRNGDGTVTLTFYPDYDPSKHIAPGDVRIDTTLGSDSHDYVELSRTVTTTTATDRLVDAGTAATIQAQGSIRINADGGTIDNEASTMAAGGDLVRRATGGSVNDTGILLQQTGTETTSSVYYWHQKTGDSSDTKSVTGTAVPLPSTTVASLPAIATANQTVQTDAQDIAIGSVDRVGQTVTGAGVSGGNATGTQLGSTGTSDNRPQTLGDAAGGIPGLKLPASALYTYQSAPDAPCLVVTDPRLTSYAKFISSDYMLDRLGLNPQVTAKRLGDGMYEQQLVMEQVTQLTGRTFLGPATSNLDEYTALMNNGVAYAQAFGLTVGIGLSDAQMAQLTTDMVWLVSQTVALPDGTQQTVLVPQVYLAQSSTVDLQDSGALVAGNRVNLNATGDVSNSGHVAGDVATTVIGNNVVNRGVIGSGGATTVAAVVDVTNVGGRIGGVDTVVSAGRDIVNQSTVAGAAVAGGNAGFTSSATGMAVQSVGTISASNSATLLAGRDVNMNGAAIQTGGDAAIAAGRDINVGTTTLTATQEAGTTDGLNGHRSITTTSVGSTITTGGNLTTVSGNDTRLTGTHVQAGGDATLVAGGDLTVTAAKDTATYTGQSIGGDIAHHKDSTYDEAARGSNINASGDVSLAAGQSGTGNLNVLGSSVTTGGVDGAVGGAVSLQAASDITIGAVTETHDADRWSENRHSSILSSERITDTSTSHTVLSVGSTVAGETVAASAAHDLNISGSTVASSNDMTLTAGHDLNITTTQNTSQSTTVHEEHASGFGAMSGGGASINFGTREETKTTHDSSVTSNGSLVGSTGGSVTMNAGNDLHITGSDVIAAQDVTGMATNVIIDAAANAAHHDETQEMKQSGFTLGLSGSVGDAINGAVTQTQATRDSADSGNDRAAALHAIAAVGNSAMAVAGVTGGALAGKNPSIGVQLSFGSNQSKSTYREDQTIHTGSTVQAGSTATFVATGDGSAGSGNIIVSGSNVSANDVVLAARNQVDLLNTTDTDSTASTNKSSSASVGVSYGTQGFGVSASMSNAHGDANSDTAMQNNTHVTGETSVTIVSGGDTNIIGSNVNGGTVTADVGGNLNVASVQDTTVSTAHQSSVSGGFSVSQGGGSASFSAQNGHADSNYAQVKEQAGIQAGDGGFNINVIGNTDLKGAVIASDADASKNSLTTGTLTYSDIENQSHYSASSGSIGVGAGVGNTGKAIGPGSVSGAGGAVPMFLNENSDDSATTRSAIGAGAINVTDGARQTQDVEALSRDTTNTNGTVSNTPDVNRILNQQADTMAAAQAAGHVVAQGIAAYADSKQETAQKAADAAKASGDMETYAKYQAEADSWDEGGADRVALHVAGGALLGGLAGGGIGPAAAGAAGAGMSSAWAGKLNGLADEIGGATGSMTLGNVTSNVLAGLSGALVGGGMGAFAASNADLYNRSTGNADGKGGKGNPFGIGKDLVSTVCGAGAQCSDATLNAAINAQAELASVGADNVAQTGAVAGMALGGTAAIAVGPQAFAAYKAAQAAYSLTTAALTGATISGGIYTGAAAYGAYTDYKGGQDIGTSFDNRFSVEGLAAASTFGAINGMFKTSMFSWAGVENSIRNVATAPGFVIQVNGIILSLTAGKAVQSAVQQQD</sequence>
<dbReference type="SMART" id="SM00912">
    <property type="entry name" value="Haemagg_act"/>
    <property type="match status" value="1"/>
</dbReference>
<feature type="domain" description="Filamentous haemagglutinin FhaB/tRNA nuclease CdiA-like TPS" evidence="2">
    <location>
        <begin position="81"/>
        <end position="202"/>
    </location>
</feature>
<proteinExistence type="predicted"/>
<name>A0ABS8JUY8_9BURK</name>